<organism evidence="3 4">
    <name type="scientific">candidate division WWE3 bacterium</name>
    <dbReference type="NCBI Taxonomy" id="2053526"/>
    <lineage>
        <taxon>Bacteria</taxon>
        <taxon>Katanobacteria</taxon>
    </lineage>
</organism>
<name>A0A3A4ZBK8_UNCKA</name>
<dbReference type="AlphaFoldDB" id="A0A3A4ZBK8"/>
<feature type="domain" description="DUF1828" evidence="1">
    <location>
        <begin position="33"/>
        <end position="122"/>
    </location>
</feature>
<evidence type="ECO:0000313" key="3">
    <source>
        <dbReference type="EMBL" id="RJR26664.1"/>
    </source>
</evidence>
<dbReference type="Proteomes" id="UP000265540">
    <property type="component" value="Unassembled WGS sequence"/>
</dbReference>
<dbReference type="Pfam" id="PF08862">
    <property type="entry name" value="DUF1829"/>
    <property type="match status" value="1"/>
</dbReference>
<protein>
    <submittedName>
        <fullName evidence="3">DUF1829 domain-containing protein</fullName>
    </submittedName>
</protein>
<evidence type="ECO:0000259" key="1">
    <source>
        <dbReference type="Pfam" id="PF08861"/>
    </source>
</evidence>
<proteinExistence type="predicted"/>
<comment type="caution">
    <text evidence="3">The sequence shown here is derived from an EMBL/GenBank/DDBJ whole genome shotgun (WGS) entry which is preliminary data.</text>
</comment>
<sequence length="255" mass="29309">MTLESKVLVDAYIEWLKSKITIADIEGYKEITTPFLDRHNDHIQIYIKQKGDKLILSDDAYIIGDLVSAGCDVSSPRRKAVLTTILNGFGVILTTRNALMIEATLNDFAQKKHSLLQAMISVNDMFMMSSSRVMSLFLEDVEKYLDIHDVRYTPSVQFVGKSGFSHRFDFVIPASKTEPERLLRAINNPTRDNATGVLFAWNDTRQVRKRESSMFVMLNDLERRISADIVRAFTQYDVEVIQWSKRQEYLKRLAS</sequence>
<dbReference type="InterPro" id="IPR014960">
    <property type="entry name" value="DUF1828"/>
</dbReference>
<dbReference type="EMBL" id="QZJF01000018">
    <property type="protein sequence ID" value="RJR26664.1"/>
    <property type="molecule type" value="Genomic_DNA"/>
</dbReference>
<reference evidence="3 4" key="1">
    <citation type="journal article" date="2017" name="ISME J.">
        <title>Energy and carbon metabolisms in a deep terrestrial subsurface fluid microbial community.</title>
        <authorList>
            <person name="Momper L."/>
            <person name="Jungbluth S.P."/>
            <person name="Lee M.D."/>
            <person name="Amend J.P."/>
        </authorList>
    </citation>
    <scope>NUCLEOTIDE SEQUENCE [LARGE SCALE GENOMIC DNA]</scope>
    <source>
        <strain evidence="3">SURF_46</strain>
    </source>
</reference>
<evidence type="ECO:0000259" key="2">
    <source>
        <dbReference type="Pfam" id="PF08862"/>
    </source>
</evidence>
<gene>
    <name evidence="3" type="ORF">C4561_04625</name>
</gene>
<dbReference type="Pfam" id="PF08861">
    <property type="entry name" value="DUF1828"/>
    <property type="match status" value="1"/>
</dbReference>
<dbReference type="InterPro" id="IPR014961">
    <property type="entry name" value="DUF1829"/>
</dbReference>
<accession>A0A3A4ZBK8</accession>
<evidence type="ECO:0000313" key="4">
    <source>
        <dbReference type="Proteomes" id="UP000265540"/>
    </source>
</evidence>
<feature type="domain" description="DUF1829" evidence="2">
    <location>
        <begin position="160"/>
        <end position="246"/>
    </location>
</feature>